<dbReference type="InterPro" id="IPR036390">
    <property type="entry name" value="WH_DNA-bd_sf"/>
</dbReference>
<dbReference type="Gene3D" id="1.10.10.10">
    <property type="entry name" value="Winged helix-like DNA-binding domain superfamily/Winged helix DNA-binding domain"/>
    <property type="match status" value="1"/>
</dbReference>
<comment type="caution">
    <text evidence="5">The sequence shown here is derived from an EMBL/GenBank/DDBJ whole genome shotgun (WGS) entry which is preliminary data.</text>
</comment>
<dbReference type="SUPFAM" id="SSF53822">
    <property type="entry name" value="Periplasmic binding protein-like I"/>
    <property type="match status" value="1"/>
</dbReference>
<evidence type="ECO:0000313" key="5">
    <source>
        <dbReference type="EMBL" id="MST95721.1"/>
    </source>
</evidence>
<evidence type="ECO:0000313" key="6">
    <source>
        <dbReference type="Proteomes" id="UP000435649"/>
    </source>
</evidence>
<dbReference type="InterPro" id="IPR000524">
    <property type="entry name" value="Tscrpt_reg_HTH_GntR"/>
</dbReference>
<keyword evidence="2" id="KW-0238">DNA-binding</keyword>
<dbReference type="GO" id="GO:0003700">
    <property type="term" value="F:DNA-binding transcription factor activity"/>
    <property type="evidence" value="ECO:0007669"/>
    <property type="project" value="InterPro"/>
</dbReference>
<name>A0A844FZ61_9BACT</name>
<evidence type="ECO:0000259" key="4">
    <source>
        <dbReference type="PROSITE" id="PS50949"/>
    </source>
</evidence>
<sequence>MAGVKTGLVKQALVRYIRERELRRGDRLPPQGTLRKSLGFGTATIAAAIHELKEDQVLEVRDKIGVFVVNPEADGHTGRVIGLAVNALEVSAFRSCLSNLLLIQLAERGWQVRPFFCMNPDLSGKLDLASFPGLRRTVEQGGIEALISLGDFSDESMRYFQSKQLPTLFIGSLERSGERVYIDMESYMHEALAKLKERGCRRPAALISKGLEPLRKRFFTDLNGFPQTEHPEMLFLSGNFVPDGAEAARRLLAEVPELRPDGVVIFDDTLASSFTAELYRSGSGYRPRLAILRNLQNPMDFATVDPVIFTVDLNELAAAAARLLWKRFHGDTTPMLHPYVPVHTNPMEVFS</sequence>
<dbReference type="Proteomes" id="UP000435649">
    <property type="component" value="Unassembled WGS sequence"/>
</dbReference>
<dbReference type="SMART" id="SM00345">
    <property type="entry name" value="HTH_GNTR"/>
    <property type="match status" value="1"/>
</dbReference>
<dbReference type="AlphaFoldDB" id="A0A844FZ61"/>
<organism evidence="5 6">
    <name type="scientific">Victivallis lenta</name>
    <dbReference type="NCBI Taxonomy" id="2606640"/>
    <lineage>
        <taxon>Bacteria</taxon>
        <taxon>Pseudomonadati</taxon>
        <taxon>Lentisphaerota</taxon>
        <taxon>Lentisphaeria</taxon>
        <taxon>Victivallales</taxon>
        <taxon>Victivallaceae</taxon>
        <taxon>Victivallis</taxon>
    </lineage>
</organism>
<dbReference type="GO" id="GO:0003677">
    <property type="term" value="F:DNA binding"/>
    <property type="evidence" value="ECO:0007669"/>
    <property type="project" value="UniProtKB-KW"/>
</dbReference>
<dbReference type="Pfam" id="PF00392">
    <property type="entry name" value="GntR"/>
    <property type="match status" value="1"/>
</dbReference>
<gene>
    <name evidence="5" type="ORF">FYJ85_01495</name>
</gene>
<keyword evidence="6" id="KW-1185">Reference proteome</keyword>
<dbReference type="InterPro" id="IPR036388">
    <property type="entry name" value="WH-like_DNA-bd_sf"/>
</dbReference>
<evidence type="ECO:0000256" key="1">
    <source>
        <dbReference type="ARBA" id="ARBA00023015"/>
    </source>
</evidence>
<accession>A0A844FZ61</accession>
<dbReference type="SUPFAM" id="SSF46785">
    <property type="entry name" value="Winged helix' DNA-binding domain"/>
    <property type="match status" value="1"/>
</dbReference>
<proteinExistence type="predicted"/>
<dbReference type="PROSITE" id="PS50949">
    <property type="entry name" value="HTH_GNTR"/>
    <property type="match status" value="1"/>
</dbReference>
<evidence type="ECO:0000256" key="3">
    <source>
        <dbReference type="ARBA" id="ARBA00023163"/>
    </source>
</evidence>
<dbReference type="Gene3D" id="3.40.50.2300">
    <property type="match status" value="2"/>
</dbReference>
<dbReference type="RefSeq" id="WP_154416768.1">
    <property type="nucleotide sequence ID" value="NZ_VUNS01000001.1"/>
</dbReference>
<protein>
    <submittedName>
        <fullName evidence="5">GntR family transcriptional regulator</fullName>
    </submittedName>
</protein>
<keyword evidence="3" id="KW-0804">Transcription</keyword>
<feature type="domain" description="HTH gntR-type" evidence="4">
    <location>
        <begin position="3"/>
        <end position="71"/>
    </location>
</feature>
<dbReference type="EMBL" id="VUNS01000001">
    <property type="protein sequence ID" value="MST95721.1"/>
    <property type="molecule type" value="Genomic_DNA"/>
</dbReference>
<keyword evidence="1" id="KW-0805">Transcription regulation</keyword>
<dbReference type="InterPro" id="IPR028082">
    <property type="entry name" value="Peripla_BP_I"/>
</dbReference>
<reference evidence="5 6" key="1">
    <citation type="submission" date="2019-08" db="EMBL/GenBank/DDBJ databases">
        <title>In-depth cultivation of the pig gut microbiome towards novel bacterial diversity and tailored functional studies.</title>
        <authorList>
            <person name="Wylensek D."/>
            <person name="Hitch T.C.A."/>
            <person name="Clavel T."/>
        </authorList>
    </citation>
    <scope>NUCLEOTIDE SEQUENCE [LARGE SCALE GENOMIC DNA]</scope>
    <source>
        <strain evidence="5 6">BBE-744-WT-12</strain>
    </source>
</reference>
<evidence type="ECO:0000256" key="2">
    <source>
        <dbReference type="ARBA" id="ARBA00023125"/>
    </source>
</evidence>